<keyword evidence="1" id="KW-0812">Transmembrane</keyword>
<evidence type="ECO:0000313" key="3">
    <source>
        <dbReference type="Proteomes" id="UP000239757"/>
    </source>
</evidence>
<keyword evidence="1" id="KW-1133">Transmembrane helix</keyword>
<proteinExistence type="predicted"/>
<dbReference type="OrthoDB" id="1001083at2759"/>
<feature type="transmembrane region" description="Helical" evidence="1">
    <location>
        <begin position="124"/>
        <end position="140"/>
    </location>
</feature>
<organism evidence="2 3">
    <name type="scientific">Gossypium barbadense</name>
    <name type="common">Sea Island cotton</name>
    <name type="synonym">Hibiscus barbadensis</name>
    <dbReference type="NCBI Taxonomy" id="3634"/>
    <lineage>
        <taxon>Eukaryota</taxon>
        <taxon>Viridiplantae</taxon>
        <taxon>Streptophyta</taxon>
        <taxon>Embryophyta</taxon>
        <taxon>Tracheophyta</taxon>
        <taxon>Spermatophyta</taxon>
        <taxon>Magnoliopsida</taxon>
        <taxon>eudicotyledons</taxon>
        <taxon>Gunneridae</taxon>
        <taxon>Pentapetalae</taxon>
        <taxon>rosids</taxon>
        <taxon>malvids</taxon>
        <taxon>Malvales</taxon>
        <taxon>Malvaceae</taxon>
        <taxon>Malvoideae</taxon>
        <taxon>Gossypium</taxon>
    </lineage>
</organism>
<evidence type="ECO:0000313" key="2">
    <source>
        <dbReference type="EMBL" id="PPS08747.1"/>
    </source>
</evidence>
<dbReference type="Proteomes" id="UP000239757">
    <property type="component" value="Unassembled WGS sequence"/>
</dbReference>
<reference evidence="2 3" key="1">
    <citation type="submission" date="2015-01" db="EMBL/GenBank/DDBJ databases">
        <title>Genome of allotetraploid Gossypium barbadense reveals genomic plasticity and fiber elongation in cotton evolution.</title>
        <authorList>
            <person name="Chen X."/>
            <person name="Liu X."/>
            <person name="Zhao B."/>
            <person name="Zheng H."/>
            <person name="Hu Y."/>
            <person name="Lu G."/>
            <person name="Yang C."/>
            <person name="Chen J."/>
            <person name="Shan C."/>
            <person name="Zhang L."/>
            <person name="Zhou Y."/>
            <person name="Wang L."/>
            <person name="Guo W."/>
            <person name="Bai Y."/>
            <person name="Ruan J."/>
            <person name="Shangguan X."/>
            <person name="Mao Y."/>
            <person name="Jiang J."/>
            <person name="Zhu Y."/>
            <person name="Lei J."/>
            <person name="Kang H."/>
            <person name="Chen S."/>
            <person name="He X."/>
            <person name="Wang R."/>
            <person name="Wang Y."/>
            <person name="Chen J."/>
            <person name="Wang L."/>
            <person name="Yu S."/>
            <person name="Wang B."/>
            <person name="Wei J."/>
            <person name="Song S."/>
            <person name="Lu X."/>
            <person name="Gao Z."/>
            <person name="Gu W."/>
            <person name="Deng X."/>
            <person name="Ma D."/>
            <person name="Wang S."/>
            <person name="Liang W."/>
            <person name="Fang L."/>
            <person name="Cai C."/>
            <person name="Zhu X."/>
            <person name="Zhou B."/>
            <person name="Zhang Y."/>
            <person name="Chen Z."/>
            <person name="Xu S."/>
            <person name="Zhu R."/>
            <person name="Wang S."/>
            <person name="Zhang T."/>
            <person name="Zhao G."/>
        </authorList>
    </citation>
    <scope>NUCLEOTIDE SEQUENCE [LARGE SCALE GENOMIC DNA]</scope>
    <source>
        <strain evidence="3">cv. Xinhai21</strain>
        <tissue evidence="2">Leaf</tissue>
    </source>
</reference>
<keyword evidence="1" id="KW-0472">Membrane</keyword>
<gene>
    <name evidence="2" type="ORF">GOBAR_AA11883</name>
</gene>
<accession>A0A2P5XZH6</accession>
<sequence length="141" mass="16067">MWKMDKKAFNSFLDVSLQDVVLRAESFHHEFWVHNLLYALLVPRCSIVARWSLPYEDEVKINVDVVGNAKTSFAYYDVVVHGHEGMVIVKLTFSIVEAFDAHSTEALSLFCATKKALEKSFSKVVLNMTALLLLISFIVRL</sequence>
<evidence type="ECO:0000256" key="1">
    <source>
        <dbReference type="SAM" id="Phobius"/>
    </source>
</evidence>
<name>A0A2P5XZH6_GOSBA</name>
<dbReference type="AlphaFoldDB" id="A0A2P5XZH6"/>
<dbReference type="EMBL" id="KZ663961">
    <property type="protein sequence ID" value="PPS08747.1"/>
    <property type="molecule type" value="Genomic_DNA"/>
</dbReference>
<protein>
    <submittedName>
        <fullName evidence="2">Uncharacterized protein</fullName>
    </submittedName>
</protein>